<gene>
    <name evidence="2" type="ORF">BCR34DRAFT_498384</name>
</gene>
<name>A0A1Y1YD40_9PLEO</name>
<dbReference type="PANTHER" id="PTHR28110">
    <property type="entry name" value="TRANSMEMBRANE PROTEIN"/>
    <property type="match status" value="1"/>
</dbReference>
<evidence type="ECO:0000313" key="3">
    <source>
        <dbReference type="Proteomes" id="UP000193144"/>
    </source>
</evidence>
<accession>A0A1Y1YD40</accession>
<dbReference type="OrthoDB" id="4347at2759"/>
<evidence type="ECO:0008006" key="4">
    <source>
        <dbReference type="Google" id="ProtNLM"/>
    </source>
</evidence>
<evidence type="ECO:0000256" key="1">
    <source>
        <dbReference type="SAM" id="MobiDB-lite"/>
    </source>
</evidence>
<dbReference type="InterPro" id="IPR055323">
    <property type="entry name" value="C57A10.07/YOR238W"/>
</dbReference>
<dbReference type="AlphaFoldDB" id="A0A1Y1YD40"/>
<feature type="compositionally biased region" description="Polar residues" evidence="1">
    <location>
        <begin position="1"/>
        <end position="20"/>
    </location>
</feature>
<dbReference type="GO" id="GO:0005737">
    <property type="term" value="C:cytoplasm"/>
    <property type="evidence" value="ECO:0007669"/>
    <property type="project" value="TreeGrafter"/>
</dbReference>
<dbReference type="EMBL" id="MCFA01000275">
    <property type="protein sequence ID" value="ORX95534.1"/>
    <property type="molecule type" value="Genomic_DNA"/>
</dbReference>
<feature type="region of interest" description="Disordered" evidence="1">
    <location>
        <begin position="1"/>
        <end position="30"/>
    </location>
</feature>
<reference evidence="2 3" key="1">
    <citation type="submission" date="2016-07" db="EMBL/GenBank/DDBJ databases">
        <title>Pervasive Adenine N6-methylation of Active Genes in Fungi.</title>
        <authorList>
            <consortium name="DOE Joint Genome Institute"/>
            <person name="Mondo S.J."/>
            <person name="Dannebaum R.O."/>
            <person name="Kuo R.C."/>
            <person name="Labutti K."/>
            <person name="Haridas S."/>
            <person name="Kuo A."/>
            <person name="Salamov A."/>
            <person name="Ahrendt S.R."/>
            <person name="Lipzen A."/>
            <person name="Sullivan W."/>
            <person name="Andreopoulos W.B."/>
            <person name="Clum A."/>
            <person name="Lindquist E."/>
            <person name="Daum C."/>
            <person name="Ramamoorthy G.K."/>
            <person name="Gryganskyi A."/>
            <person name="Culley D."/>
            <person name="Magnuson J.K."/>
            <person name="James T.Y."/>
            <person name="O'Malley M.A."/>
            <person name="Stajich J.E."/>
            <person name="Spatafora J.W."/>
            <person name="Visel A."/>
            <person name="Grigoriev I.V."/>
        </authorList>
    </citation>
    <scope>NUCLEOTIDE SEQUENCE [LARGE SCALE GENOMIC DNA]</scope>
    <source>
        <strain evidence="2 3">CBS 115471</strain>
    </source>
</reference>
<sequence>MAPATPSRSLPKSNFHQSIASAPATREPASAVPLLDEPALQPQKDLASHSRGHVFNHSDHVIPPRSYHGVENLVIVCCHAIYHPDASSPSFPLYSPLDERNWHLAPFQKSDPESRKPSEHETYLAHINAGLDTLDTGSWAGKSLLILSGGVTKRSLTPLSEARSYYNAALAQAMSHGHRHGGRPRRLFDKGQILLEECATDSYQNLLFSILLFRRTTGIYPKEIRVITHAFKAKRFLEIHAPDIQWPADRIRVQGIDPIMSIAEYESTNAGEKRFGQAPWLEDPHGIGELLGQKRKQRGHEEEPAQELGAGLEASVSLLLIGNSVAKLPWSITASL</sequence>
<keyword evidence="3" id="KW-1185">Reference proteome</keyword>
<dbReference type="PANTHER" id="PTHR28110:SF1">
    <property type="entry name" value="TRANSMEMBRANE PROTEIN"/>
    <property type="match status" value="1"/>
</dbReference>
<organism evidence="2 3">
    <name type="scientific">Clohesyomyces aquaticus</name>
    <dbReference type="NCBI Taxonomy" id="1231657"/>
    <lineage>
        <taxon>Eukaryota</taxon>
        <taxon>Fungi</taxon>
        <taxon>Dikarya</taxon>
        <taxon>Ascomycota</taxon>
        <taxon>Pezizomycotina</taxon>
        <taxon>Dothideomycetes</taxon>
        <taxon>Pleosporomycetidae</taxon>
        <taxon>Pleosporales</taxon>
        <taxon>Lindgomycetaceae</taxon>
        <taxon>Clohesyomyces</taxon>
    </lineage>
</organism>
<protein>
    <recommendedName>
        <fullName evidence="4">DUF218 domain-containing protein</fullName>
    </recommendedName>
</protein>
<dbReference type="Proteomes" id="UP000193144">
    <property type="component" value="Unassembled WGS sequence"/>
</dbReference>
<proteinExistence type="predicted"/>
<evidence type="ECO:0000313" key="2">
    <source>
        <dbReference type="EMBL" id="ORX95534.1"/>
    </source>
</evidence>
<comment type="caution">
    <text evidence="2">The sequence shown here is derived from an EMBL/GenBank/DDBJ whole genome shotgun (WGS) entry which is preliminary data.</text>
</comment>